<dbReference type="RefSeq" id="WP_012616862.1">
    <property type="nucleotide sequence ID" value="NC_011832.1"/>
</dbReference>
<dbReference type="InterPro" id="IPR027275">
    <property type="entry name" value="PRC-brl_dom"/>
</dbReference>
<dbReference type="eggNOG" id="arCOG02155">
    <property type="taxonomic scope" value="Archaea"/>
</dbReference>
<dbReference type="KEGG" id="mpl:Mpal_0150"/>
<dbReference type="InterPro" id="IPR011033">
    <property type="entry name" value="PRC_barrel-like_sf"/>
</dbReference>
<dbReference type="Gene3D" id="2.30.30.240">
    <property type="entry name" value="PRC-barrel domain"/>
    <property type="match status" value="1"/>
</dbReference>
<dbReference type="PANTHER" id="PTHR38137">
    <property type="entry name" value="PRC-BARREL DOMAIN PROTEIN"/>
    <property type="match status" value="1"/>
</dbReference>
<dbReference type="STRING" id="521011.Mpal_0150"/>
<dbReference type="AlphaFoldDB" id="B8GIX0"/>
<dbReference type="GeneID" id="7270921"/>
<proteinExistence type="predicted"/>
<gene>
    <name evidence="2" type="ordered locus">Mpal_0150</name>
</gene>
<name>B8GIX0_METPE</name>
<dbReference type="Pfam" id="PF05239">
    <property type="entry name" value="PRC"/>
    <property type="match status" value="1"/>
</dbReference>
<protein>
    <submittedName>
        <fullName evidence="2">PRC-barrel domain protein</fullName>
    </submittedName>
</protein>
<sequence>MKTQVTEVLGLSVYTDKAVFVGDVDDVVIDLDGKKIKALALGNLNLDIVDIKGYKGLQIPYRMIRSIGDIILIRHMSGVFKQTPK</sequence>
<dbReference type="PANTHER" id="PTHR38137:SF1">
    <property type="entry name" value="PRC-BARREL DOMAIN-CONTAINING PROTEIN"/>
    <property type="match status" value="1"/>
</dbReference>
<dbReference type="OrthoDB" id="68960at2157"/>
<organism evidence="2 3">
    <name type="scientific">Methanosphaerula palustris (strain ATCC BAA-1556 / DSM 19958 / E1-9c)</name>
    <dbReference type="NCBI Taxonomy" id="521011"/>
    <lineage>
        <taxon>Archaea</taxon>
        <taxon>Methanobacteriati</taxon>
        <taxon>Methanobacteriota</taxon>
        <taxon>Stenosarchaea group</taxon>
        <taxon>Methanomicrobia</taxon>
        <taxon>Methanomicrobiales</taxon>
        <taxon>Methanoregulaceae</taxon>
        <taxon>Methanosphaerula</taxon>
    </lineage>
</organism>
<evidence type="ECO:0000259" key="1">
    <source>
        <dbReference type="Pfam" id="PF05239"/>
    </source>
</evidence>
<dbReference type="EMBL" id="CP001338">
    <property type="protein sequence ID" value="ACL15543.1"/>
    <property type="molecule type" value="Genomic_DNA"/>
</dbReference>
<accession>B8GIX0</accession>
<keyword evidence="3" id="KW-1185">Reference proteome</keyword>
<evidence type="ECO:0000313" key="3">
    <source>
        <dbReference type="Proteomes" id="UP000002457"/>
    </source>
</evidence>
<feature type="domain" description="PRC-barrel" evidence="1">
    <location>
        <begin position="5"/>
        <end position="78"/>
    </location>
</feature>
<dbReference type="SUPFAM" id="SSF50346">
    <property type="entry name" value="PRC-barrel domain"/>
    <property type="match status" value="1"/>
</dbReference>
<dbReference type="Proteomes" id="UP000002457">
    <property type="component" value="Chromosome"/>
</dbReference>
<reference evidence="2 3" key="1">
    <citation type="journal article" date="2015" name="Genome Announc.">
        <title>Complete Genome Sequence of Methanosphaerula palustris E1-9CT, a Hydrogenotrophic Methanogen Isolated from a Minerotrophic Fen Peatland.</title>
        <authorList>
            <person name="Cadillo-Quiroz H."/>
            <person name="Browne P."/>
            <person name="Kyrpides N."/>
            <person name="Woyke T."/>
            <person name="Goodwin L."/>
            <person name="Detter C."/>
            <person name="Yavitt J.B."/>
            <person name="Zinder S.H."/>
        </authorList>
    </citation>
    <scope>NUCLEOTIDE SEQUENCE [LARGE SCALE GENOMIC DNA]</scope>
    <source>
        <strain evidence="3">ATCC BAA-1556 / DSM 19958 / E1-9c</strain>
    </source>
</reference>
<dbReference type="HOGENOM" id="CLU_170070_0_0_2"/>
<evidence type="ECO:0000313" key="2">
    <source>
        <dbReference type="EMBL" id="ACL15543.1"/>
    </source>
</evidence>